<feature type="transmembrane region" description="Helical" evidence="7">
    <location>
        <begin position="356"/>
        <end position="381"/>
    </location>
</feature>
<keyword evidence="10" id="KW-1185">Reference proteome</keyword>
<keyword evidence="3" id="KW-1003">Cell membrane</keyword>
<feature type="transmembrane region" description="Helical" evidence="7">
    <location>
        <begin position="103"/>
        <end position="124"/>
    </location>
</feature>
<dbReference type="Gene3D" id="1.20.1720.10">
    <property type="entry name" value="Multidrug resistance protein D"/>
    <property type="match status" value="1"/>
</dbReference>
<evidence type="ECO:0000313" key="9">
    <source>
        <dbReference type="EMBL" id="SEL63516.1"/>
    </source>
</evidence>
<evidence type="ECO:0000256" key="3">
    <source>
        <dbReference type="ARBA" id="ARBA00022475"/>
    </source>
</evidence>
<dbReference type="Gene3D" id="1.20.1250.20">
    <property type="entry name" value="MFS general substrate transporter like domains"/>
    <property type="match status" value="1"/>
</dbReference>
<dbReference type="InterPro" id="IPR011701">
    <property type="entry name" value="MFS"/>
</dbReference>
<feature type="transmembrane region" description="Helical" evidence="7">
    <location>
        <begin position="472"/>
        <end position="493"/>
    </location>
</feature>
<dbReference type="AlphaFoldDB" id="A0A1H7RTG5"/>
<dbReference type="Proteomes" id="UP000198677">
    <property type="component" value="Unassembled WGS sequence"/>
</dbReference>
<feature type="transmembrane region" description="Helical" evidence="7">
    <location>
        <begin position="48"/>
        <end position="66"/>
    </location>
</feature>
<feature type="transmembrane region" description="Helical" evidence="7">
    <location>
        <begin position="136"/>
        <end position="156"/>
    </location>
</feature>
<evidence type="ECO:0000256" key="1">
    <source>
        <dbReference type="ARBA" id="ARBA00004651"/>
    </source>
</evidence>
<reference evidence="10" key="1">
    <citation type="submission" date="2016-10" db="EMBL/GenBank/DDBJ databases">
        <authorList>
            <person name="Varghese N."/>
            <person name="Submissions S."/>
        </authorList>
    </citation>
    <scope>NUCLEOTIDE SEQUENCE [LARGE SCALE GENOMIC DNA]</scope>
    <source>
        <strain evidence="10">DSM 44675</strain>
    </source>
</reference>
<accession>A0A1H7RTG5</accession>
<dbReference type="PROSITE" id="PS50850">
    <property type="entry name" value="MFS"/>
    <property type="match status" value="1"/>
</dbReference>
<name>A0A1H7RTG5_9NOCA</name>
<proteinExistence type="predicted"/>
<dbReference type="SUPFAM" id="SSF103473">
    <property type="entry name" value="MFS general substrate transporter"/>
    <property type="match status" value="1"/>
</dbReference>
<dbReference type="PANTHER" id="PTHR42718">
    <property type="entry name" value="MAJOR FACILITATOR SUPERFAMILY MULTIDRUG TRANSPORTER MFSC"/>
    <property type="match status" value="1"/>
</dbReference>
<feature type="domain" description="Major facilitator superfamily (MFS) profile" evidence="8">
    <location>
        <begin position="12"/>
        <end position="458"/>
    </location>
</feature>
<keyword evidence="4 7" id="KW-0812">Transmembrane</keyword>
<gene>
    <name evidence="9" type="ORF">SAMN05444583_11222</name>
</gene>
<dbReference type="PANTHER" id="PTHR42718:SF47">
    <property type="entry name" value="METHYL VIOLOGEN RESISTANCE PROTEIN SMVA"/>
    <property type="match status" value="1"/>
</dbReference>
<dbReference type="OrthoDB" id="9781469at2"/>
<evidence type="ECO:0000256" key="5">
    <source>
        <dbReference type="ARBA" id="ARBA00022989"/>
    </source>
</evidence>
<feature type="transmembrane region" description="Helical" evidence="7">
    <location>
        <begin position="78"/>
        <end position="97"/>
    </location>
</feature>
<organism evidence="9 10">
    <name type="scientific">Rhodococcus maanshanensis</name>
    <dbReference type="NCBI Taxonomy" id="183556"/>
    <lineage>
        <taxon>Bacteria</taxon>
        <taxon>Bacillati</taxon>
        <taxon>Actinomycetota</taxon>
        <taxon>Actinomycetes</taxon>
        <taxon>Mycobacteriales</taxon>
        <taxon>Nocardiaceae</taxon>
        <taxon>Rhodococcus</taxon>
    </lineage>
</organism>
<evidence type="ECO:0000256" key="7">
    <source>
        <dbReference type="SAM" id="Phobius"/>
    </source>
</evidence>
<evidence type="ECO:0000259" key="8">
    <source>
        <dbReference type="PROSITE" id="PS50850"/>
    </source>
</evidence>
<feature type="transmembrane region" description="Helical" evidence="7">
    <location>
        <begin position="268"/>
        <end position="291"/>
    </location>
</feature>
<dbReference type="InterPro" id="IPR020846">
    <property type="entry name" value="MFS_dom"/>
</dbReference>
<feature type="transmembrane region" description="Helical" evidence="7">
    <location>
        <begin position="330"/>
        <end position="350"/>
    </location>
</feature>
<dbReference type="EMBL" id="FOAW01000012">
    <property type="protein sequence ID" value="SEL63516.1"/>
    <property type="molecule type" value="Genomic_DNA"/>
</dbReference>
<evidence type="ECO:0000256" key="2">
    <source>
        <dbReference type="ARBA" id="ARBA00022448"/>
    </source>
</evidence>
<keyword evidence="6 7" id="KW-0472">Membrane</keyword>
<protein>
    <submittedName>
        <fullName evidence="9">MFS transporter, DHA2 family, multidrug resistance protein</fullName>
    </submittedName>
</protein>
<feature type="transmembrane region" description="Helical" evidence="7">
    <location>
        <begin position="402"/>
        <end position="420"/>
    </location>
</feature>
<dbReference type="InterPro" id="IPR036259">
    <property type="entry name" value="MFS_trans_sf"/>
</dbReference>
<feature type="transmembrane region" description="Helical" evidence="7">
    <location>
        <begin position="229"/>
        <end position="247"/>
    </location>
</feature>
<comment type="subcellular location">
    <subcellularLocation>
        <location evidence="1">Cell membrane</location>
        <topology evidence="1">Multi-pass membrane protein</topology>
    </subcellularLocation>
</comment>
<keyword evidence="5 7" id="KW-1133">Transmembrane helix</keyword>
<evidence type="ECO:0000313" key="10">
    <source>
        <dbReference type="Proteomes" id="UP000198677"/>
    </source>
</evidence>
<feature type="transmembrane region" description="Helical" evidence="7">
    <location>
        <begin position="303"/>
        <end position="323"/>
    </location>
</feature>
<dbReference type="GO" id="GO:0005886">
    <property type="term" value="C:plasma membrane"/>
    <property type="evidence" value="ECO:0007669"/>
    <property type="project" value="UniProtKB-SubCell"/>
</dbReference>
<feature type="transmembrane region" description="Helical" evidence="7">
    <location>
        <begin position="198"/>
        <end position="217"/>
    </location>
</feature>
<keyword evidence="2" id="KW-0813">Transport</keyword>
<feature type="transmembrane region" description="Helical" evidence="7">
    <location>
        <begin position="162"/>
        <end position="186"/>
    </location>
</feature>
<dbReference type="Pfam" id="PF07690">
    <property type="entry name" value="MFS_1"/>
    <property type="match status" value="1"/>
</dbReference>
<dbReference type="CDD" id="cd17321">
    <property type="entry name" value="MFS_MMR_MDR_like"/>
    <property type="match status" value="1"/>
</dbReference>
<sequence length="498" mass="50275">MTERAGRRQWLGLALLALPTLVVALDINALFLALPQLTADLGASGVQQLWIADIYGFMVAGLVITMGTLGDRIGRRRLLFIGSVGFAIASTLAAYSTGPEMLIASRVLLGIAGATMMPSTLALITNMFRDGRQRGTAIAIWSTCTFTGAALGPVVGGLLLAHFWWGAVFLMAVPAVAVLMIAGPFVLPEFRNPDAARLDLPSVALSMLAILPLVYGVKRLTADTTPSTVAVSALVLGGVFAVAFVVRQLRLDDPLLDLRLLGGGSFRLILLALTLAGVVMAGTGLLVTQYLQSVLGHSPVSAALWFAPMGLAVALGTTLSPAIARRVEPVTAIAAGLALSAIGAAMLALVGPESGLGTVIAGIAILALGTGPLFALGTGIVMGSVPPERAGSAASVAETSNYLGGTLGIAILGSVAAGIYQHRIAGSIPAGVPDAAATTAGQTVAGAAAVAADLPPAAGAELLASAQAAFTSGLHVVGLIGAVVLGVQAWLLWRARIG</sequence>
<evidence type="ECO:0000256" key="6">
    <source>
        <dbReference type="ARBA" id="ARBA00023136"/>
    </source>
</evidence>
<evidence type="ECO:0000256" key="4">
    <source>
        <dbReference type="ARBA" id="ARBA00022692"/>
    </source>
</evidence>
<dbReference type="GO" id="GO:0022857">
    <property type="term" value="F:transmembrane transporter activity"/>
    <property type="evidence" value="ECO:0007669"/>
    <property type="project" value="InterPro"/>
</dbReference>